<proteinExistence type="inferred from homology"/>
<dbReference type="Pfam" id="PF01420">
    <property type="entry name" value="Methylase_S"/>
    <property type="match status" value="1"/>
</dbReference>
<evidence type="ECO:0000259" key="4">
    <source>
        <dbReference type="Pfam" id="PF01420"/>
    </source>
</evidence>
<gene>
    <name evidence="5" type="ORF">M20_2093</name>
</gene>
<evidence type="ECO:0000313" key="5">
    <source>
        <dbReference type="EMBL" id="KSU19289.1"/>
    </source>
</evidence>
<comment type="similarity">
    <text evidence="1">Belongs to the type-I restriction system S methylase family.</text>
</comment>
<dbReference type="AlphaFoldDB" id="A0A0V8E0U3"/>
<evidence type="ECO:0000256" key="3">
    <source>
        <dbReference type="ARBA" id="ARBA00023125"/>
    </source>
</evidence>
<dbReference type="InterPro" id="IPR000055">
    <property type="entry name" value="Restrct_endonuc_typeI_TRD"/>
</dbReference>
<organism evidence="5 6">
    <name type="scientific">Lactococcus lactis subsp. lactis</name>
    <name type="common">Streptococcus lactis</name>
    <dbReference type="NCBI Taxonomy" id="1360"/>
    <lineage>
        <taxon>Bacteria</taxon>
        <taxon>Bacillati</taxon>
        <taxon>Bacillota</taxon>
        <taxon>Bacilli</taxon>
        <taxon>Lactobacillales</taxon>
        <taxon>Streptococcaceae</taxon>
        <taxon>Lactococcus</taxon>
    </lineage>
</organism>
<dbReference type="GO" id="GO:0003677">
    <property type="term" value="F:DNA binding"/>
    <property type="evidence" value="ECO:0007669"/>
    <property type="project" value="UniProtKB-KW"/>
</dbReference>
<dbReference type="PATRIC" id="fig|1360.114.peg.2075"/>
<name>A0A0V8E0U3_LACLL</name>
<sequence>MNSLNSKEFLKQNLILPTFEEQAKIGSFLKQLDITITLHQRKLDLLKEQKKGFLQKMFI</sequence>
<dbReference type="Proteomes" id="UP000053719">
    <property type="component" value="Unassembled WGS sequence"/>
</dbReference>
<feature type="domain" description="Type I restriction modification DNA specificity" evidence="4">
    <location>
        <begin position="3"/>
        <end position="47"/>
    </location>
</feature>
<accession>A0A0V8E0U3</accession>
<dbReference type="PANTHER" id="PTHR30408:SF12">
    <property type="entry name" value="TYPE I RESTRICTION ENZYME MJAVIII SPECIFICITY SUBUNIT"/>
    <property type="match status" value="1"/>
</dbReference>
<dbReference type="PANTHER" id="PTHR30408">
    <property type="entry name" value="TYPE-1 RESTRICTION ENZYME ECOKI SPECIFICITY PROTEIN"/>
    <property type="match status" value="1"/>
</dbReference>
<dbReference type="InterPro" id="IPR044946">
    <property type="entry name" value="Restrct_endonuc_typeI_TRD_sf"/>
</dbReference>
<keyword evidence="2" id="KW-0680">Restriction system</keyword>
<dbReference type="Gene3D" id="1.10.287.1120">
    <property type="entry name" value="Bipartite methylase S protein"/>
    <property type="match status" value="1"/>
</dbReference>
<protein>
    <submittedName>
        <fullName evidence="5">Type I restriction-modification system specificity subunit S</fullName>
    </submittedName>
</protein>
<evidence type="ECO:0000256" key="2">
    <source>
        <dbReference type="ARBA" id="ARBA00022747"/>
    </source>
</evidence>
<dbReference type="InterPro" id="IPR052021">
    <property type="entry name" value="Type-I_RS_S_subunit"/>
</dbReference>
<dbReference type="Gene3D" id="3.90.220.20">
    <property type="entry name" value="DNA methylase specificity domains"/>
    <property type="match status" value="1"/>
</dbReference>
<evidence type="ECO:0000313" key="6">
    <source>
        <dbReference type="Proteomes" id="UP000053719"/>
    </source>
</evidence>
<keyword evidence="3" id="KW-0238">DNA-binding</keyword>
<dbReference type="EMBL" id="LKLU01000113">
    <property type="protein sequence ID" value="KSU19289.1"/>
    <property type="molecule type" value="Genomic_DNA"/>
</dbReference>
<dbReference type="SUPFAM" id="SSF116734">
    <property type="entry name" value="DNA methylase specificity domain"/>
    <property type="match status" value="1"/>
</dbReference>
<evidence type="ECO:0000256" key="1">
    <source>
        <dbReference type="ARBA" id="ARBA00010923"/>
    </source>
</evidence>
<reference evidence="6" key="1">
    <citation type="submission" date="2015-10" db="EMBL/GenBank/DDBJ databases">
        <title>Draft Genome Sequences of 11 Lactococcus lactis subspecies cremoris strains.</title>
        <authorList>
            <person name="Wels M."/>
            <person name="Backus L."/>
            <person name="Boekhorst J."/>
            <person name="Dijkstra A."/>
            <person name="Beerthuizen M."/>
            <person name="Kelly W."/>
            <person name="Siezen R."/>
            <person name="Bachmann H."/>
            <person name="Van Hijum S."/>
        </authorList>
    </citation>
    <scope>NUCLEOTIDE SEQUENCE [LARGE SCALE GENOMIC DNA]</scope>
    <source>
        <strain evidence="6">M20</strain>
    </source>
</reference>
<dbReference type="GO" id="GO:0009307">
    <property type="term" value="P:DNA restriction-modification system"/>
    <property type="evidence" value="ECO:0007669"/>
    <property type="project" value="UniProtKB-KW"/>
</dbReference>
<comment type="caution">
    <text evidence="5">The sequence shown here is derived from an EMBL/GenBank/DDBJ whole genome shotgun (WGS) entry which is preliminary data.</text>
</comment>